<proteinExistence type="predicted"/>
<dbReference type="InterPro" id="IPR011330">
    <property type="entry name" value="Glyco_hydro/deAcase_b/a-brl"/>
</dbReference>
<evidence type="ECO:0000256" key="1">
    <source>
        <dbReference type="ARBA" id="ARBA00001946"/>
    </source>
</evidence>
<dbReference type="Gene3D" id="3.20.20.370">
    <property type="entry name" value="Glycoside hydrolase/deacetylase"/>
    <property type="match status" value="1"/>
</dbReference>
<name>A0ABS2WLE9_9BACL</name>
<sequence length="273" mass="31083">MVAQLIVNADDFGLTPGVNRGILEAHEKGIVTSTSLMANTPGFDDAVRLARITPDLGVGFHFNLTYGVPLSPPEEIPSLVDEHGRFFFDPQWRGDFSRLGENWRPEDIQKELAAQWARVSKSGLTITHIDSHHFIQNLPHVYAPLAELARKEGLPMRHTFRFPKTPDEMKTLKHLFSSRETLPSDHPVTTERFIADFYYQEDGLDRLIRHLSSLEEGTTEINCHPGYVDEILPNISNWTEVREKELKVLTDESVLDLSRAEGIRFIHYGQLTE</sequence>
<protein>
    <submittedName>
        <fullName evidence="6">Carbohydrate deacetylase</fullName>
    </submittedName>
</protein>
<dbReference type="SUPFAM" id="SSF88713">
    <property type="entry name" value="Glycoside hydrolase/deacetylase"/>
    <property type="match status" value="1"/>
</dbReference>
<dbReference type="PANTHER" id="PTHR31609:SF1">
    <property type="entry name" value="CARBOHYDRATE DEACETYLASE"/>
    <property type="match status" value="1"/>
</dbReference>
<evidence type="ECO:0000256" key="5">
    <source>
        <dbReference type="ARBA" id="ARBA00023277"/>
    </source>
</evidence>
<keyword evidence="7" id="KW-1185">Reference proteome</keyword>
<dbReference type="InterPro" id="IPR006879">
    <property type="entry name" value="YdjC-like"/>
</dbReference>
<dbReference type="PANTHER" id="PTHR31609">
    <property type="entry name" value="YDJC DEACETYLASE FAMILY MEMBER"/>
    <property type="match status" value="1"/>
</dbReference>
<evidence type="ECO:0000313" key="6">
    <source>
        <dbReference type="EMBL" id="MBN2910301.1"/>
    </source>
</evidence>
<keyword evidence="5" id="KW-0119">Carbohydrate metabolism</keyword>
<dbReference type="InterPro" id="IPR022948">
    <property type="entry name" value="COD_ChbG_bac"/>
</dbReference>
<evidence type="ECO:0000256" key="3">
    <source>
        <dbReference type="ARBA" id="ARBA00022801"/>
    </source>
</evidence>
<comment type="cofactor">
    <cofactor evidence="1">
        <name>Mg(2+)</name>
        <dbReference type="ChEBI" id="CHEBI:18420"/>
    </cofactor>
</comment>
<reference evidence="6" key="1">
    <citation type="journal article" date="2024" name="Int. J. Syst. Evol. Microbiol.">
        <title>Polycladomyces zharkentensis sp. nov., a novel thermophilic cellulose- and starch-degrading member of the Bacillota from a geothermal aquifer in Kazakhstan.</title>
        <authorList>
            <person name="Mashzhan A."/>
            <person name="Kistaubayeva A."/>
            <person name="Javier-Lopez R."/>
            <person name="Bissenova U."/>
            <person name="Bissenbay A."/>
            <person name="Birkeland N.K."/>
        </authorList>
    </citation>
    <scope>NUCLEOTIDE SEQUENCE</scope>
    <source>
        <strain evidence="6">ZKZ2T</strain>
    </source>
</reference>
<dbReference type="RefSeq" id="WP_205496123.1">
    <property type="nucleotide sequence ID" value="NZ_JAFHAP010000011.1"/>
</dbReference>
<evidence type="ECO:0000313" key="7">
    <source>
        <dbReference type="Proteomes" id="UP001177120"/>
    </source>
</evidence>
<evidence type="ECO:0000256" key="4">
    <source>
        <dbReference type="ARBA" id="ARBA00022842"/>
    </source>
</evidence>
<dbReference type="Pfam" id="PF04794">
    <property type="entry name" value="YdjC"/>
    <property type="match status" value="1"/>
</dbReference>
<gene>
    <name evidence="6" type="ORF">JQC72_12415</name>
</gene>
<comment type="caution">
    <text evidence="6">The sequence shown here is derived from an EMBL/GenBank/DDBJ whole genome shotgun (WGS) entry which is preliminary data.</text>
</comment>
<keyword evidence="3" id="KW-0378">Hydrolase</keyword>
<keyword evidence="2" id="KW-0479">Metal-binding</keyword>
<accession>A0ABS2WLE9</accession>
<evidence type="ECO:0000256" key="2">
    <source>
        <dbReference type="ARBA" id="ARBA00022723"/>
    </source>
</evidence>
<dbReference type="CDD" id="cd10803">
    <property type="entry name" value="YdjC_EF3048_like"/>
    <property type="match status" value="1"/>
</dbReference>
<organism evidence="6 7">
    <name type="scientific">Polycladomyces zharkentensis</name>
    <dbReference type="NCBI Taxonomy" id="2807616"/>
    <lineage>
        <taxon>Bacteria</taxon>
        <taxon>Bacillati</taxon>
        <taxon>Bacillota</taxon>
        <taxon>Bacilli</taxon>
        <taxon>Bacillales</taxon>
        <taxon>Thermoactinomycetaceae</taxon>
        <taxon>Polycladomyces</taxon>
    </lineage>
</organism>
<dbReference type="EMBL" id="JAFHAP010000011">
    <property type="protein sequence ID" value="MBN2910301.1"/>
    <property type="molecule type" value="Genomic_DNA"/>
</dbReference>
<dbReference type="Proteomes" id="UP001177120">
    <property type="component" value="Unassembled WGS sequence"/>
</dbReference>
<keyword evidence="4" id="KW-0460">Magnesium</keyword>